<gene>
    <name evidence="1" type="ORF">PRRU23_22320</name>
</gene>
<protein>
    <submittedName>
        <fullName evidence="1">Uncharacterized protein</fullName>
    </submittedName>
</protein>
<sequence>MVVDESIAINGQKLLLTLGVPSEHQGRPLRHEDVTVLDMSVSKGFNGDDVQDRIKAAEKSAGSDSDYIISDKGHNLVKGITGSGHIYHADISHSMGVIL</sequence>
<dbReference type="EMBL" id="BPTR01000001">
    <property type="protein sequence ID" value="GJG28532.1"/>
    <property type="molecule type" value="Genomic_DNA"/>
</dbReference>
<evidence type="ECO:0000313" key="2">
    <source>
        <dbReference type="Proteomes" id="UP000887043"/>
    </source>
</evidence>
<comment type="caution">
    <text evidence="1">The sequence shown here is derived from an EMBL/GenBank/DDBJ whole genome shotgun (WGS) entry which is preliminary data.</text>
</comment>
<name>A0AA37HYZ4_SEGBR</name>
<reference evidence="1" key="1">
    <citation type="submission" date="2021-08" db="EMBL/GenBank/DDBJ databases">
        <title>Prevotella lacticifex sp. nov., isolated from rumen of cow.</title>
        <authorList>
            <person name="Shinkai T."/>
            <person name="Ikeyama N."/>
            <person name="Kumagai M."/>
            <person name="Ohmori H."/>
            <person name="Sakamoto M."/>
            <person name="Ohkuma M."/>
            <person name="Mitsumori M."/>
        </authorList>
    </citation>
    <scope>NUCLEOTIDE SEQUENCE</scope>
    <source>
        <strain evidence="1">DSM 11371</strain>
    </source>
</reference>
<dbReference type="RefSeq" id="WP_006281515.1">
    <property type="nucleotide sequence ID" value="NZ_DGWU01000002.1"/>
</dbReference>
<organism evidence="1 2">
    <name type="scientific">Segatella bryantii</name>
    <name type="common">Prevotella bryantii</name>
    <dbReference type="NCBI Taxonomy" id="77095"/>
    <lineage>
        <taxon>Bacteria</taxon>
        <taxon>Pseudomonadati</taxon>
        <taxon>Bacteroidota</taxon>
        <taxon>Bacteroidia</taxon>
        <taxon>Bacteroidales</taxon>
        <taxon>Prevotellaceae</taxon>
        <taxon>Segatella</taxon>
    </lineage>
</organism>
<accession>A0AA37HYZ4</accession>
<dbReference type="AlphaFoldDB" id="A0AA37HYZ4"/>
<proteinExistence type="predicted"/>
<evidence type="ECO:0000313" key="1">
    <source>
        <dbReference type="EMBL" id="GJG28532.1"/>
    </source>
</evidence>
<dbReference type="Proteomes" id="UP000887043">
    <property type="component" value="Unassembled WGS sequence"/>
</dbReference>